<keyword evidence="3" id="KW-1185">Reference proteome</keyword>
<organism evidence="3 4">
    <name type="scientific">Diaphorina citri</name>
    <name type="common">Asian citrus psyllid</name>
    <dbReference type="NCBI Taxonomy" id="121845"/>
    <lineage>
        <taxon>Eukaryota</taxon>
        <taxon>Metazoa</taxon>
        <taxon>Ecdysozoa</taxon>
        <taxon>Arthropoda</taxon>
        <taxon>Hexapoda</taxon>
        <taxon>Insecta</taxon>
        <taxon>Pterygota</taxon>
        <taxon>Neoptera</taxon>
        <taxon>Paraneoptera</taxon>
        <taxon>Hemiptera</taxon>
        <taxon>Sternorrhyncha</taxon>
        <taxon>Psylloidea</taxon>
        <taxon>Psyllidae</taxon>
        <taxon>Diaphorininae</taxon>
        <taxon>Diaphorina</taxon>
    </lineage>
</organism>
<evidence type="ECO:0000259" key="2">
    <source>
        <dbReference type="PROSITE" id="PS50994"/>
    </source>
</evidence>
<dbReference type="PROSITE" id="PS50994">
    <property type="entry name" value="INTEGRASE"/>
    <property type="match status" value="1"/>
</dbReference>
<dbReference type="OMA" id="MIAWIYR"/>
<dbReference type="PANTHER" id="PTHR47331">
    <property type="entry name" value="PHD-TYPE DOMAIN-CONTAINING PROTEIN"/>
    <property type="match status" value="1"/>
</dbReference>
<evidence type="ECO:0000313" key="3">
    <source>
        <dbReference type="Proteomes" id="UP000079169"/>
    </source>
</evidence>
<proteinExistence type="predicted"/>
<sequence length="603" mass="69489">MNPADLPSRGCYPKRFVKSRWWEGPTWLKGNPEDWPQVVSEFDEEEINMERKKTVVSSMLNTENHDQSWCKYFSNYTKLVRMVAWMRRFKINAMTKKNTGSLPEPQDLTVQEFMSAERVVFRLVQKESPTEMKKMECVQTVIEDDLVRLVTKTSYRNDDENFCYPVVLPASHPVVQRLVLSTHRENCHAGSQTLLAILRQQFWLIGGRRAVRKILKDCVVCKRYTQNKVQTKAIPLPEPRVRDARTFEVTGVDLAGPLFVRTNTNEIRKVWICIFACAVYRAVRLELVWSLSTDSFIQALRRFISRQGRPEIVYSDCGTNFVGFDHASSKIDWNEVSRYSSTKKIEWRFNPPSGPWWGGFYERLIGMMKQLLKRVLGKSRVTCEELLTMLSDCEAVMNSRPLSYMSEDKSETSFLTPAMFLQDIIENGVPEYDLIHDTDLGKRFKYRQELVQELRKKFRDEYLGQLQPLSMKRVDKPLQVGEIVLIGDDNIKRVNWPTGIITEIVEGKDGHARVVKLRTAEGTLTRPVQRIFRLELLSEPRPAKTCEPMSGEMEQLEPSPISSVPVTANSESPKEPSSIQMAPVRDNPDGSGQFNPAPNIIDM</sequence>
<feature type="compositionally biased region" description="Polar residues" evidence="1">
    <location>
        <begin position="560"/>
        <end position="580"/>
    </location>
</feature>
<dbReference type="InterPro" id="IPR001584">
    <property type="entry name" value="Integrase_cat-core"/>
</dbReference>
<dbReference type="AlphaFoldDB" id="A0A1S3DR63"/>
<dbReference type="SUPFAM" id="SSF53098">
    <property type="entry name" value="Ribonuclease H-like"/>
    <property type="match status" value="1"/>
</dbReference>
<feature type="region of interest" description="Disordered" evidence="1">
    <location>
        <begin position="542"/>
        <end position="603"/>
    </location>
</feature>
<dbReference type="InterPro" id="IPR040676">
    <property type="entry name" value="DUF5641"/>
</dbReference>
<dbReference type="Gene3D" id="1.10.340.70">
    <property type="match status" value="1"/>
</dbReference>
<dbReference type="KEGG" id="dci:103523278"/>
<dbReference type="Gene3D" id="3.30.420.10">
    <property type="entry name" value="Ribonuclease H-like superfamily/Ribonuclease H"/>
    <property type="match status" value="1"/>
</dbReference>
<evidence type="ECO:0000256" key="1">
    <source>
        <dbReference type="SAM" id="MobiDB-lite"/>
    </source>
</evidence>
<dbReference type="GO" id="GO:0015074">
    <property type="term" value="P:DNA integration"/>
    <property type="evidence" value="ECO:0007669"/>
    <property type="project" value="InterPro"/>
</dbReference>
<dbReference type="InterPro" id="IPR041588">
    <property type="entry name" value="Integrase_H2C2"/>
</dbReference>
<name>A0A1S3DR63_DIACI</name>
<dbReference type="Pfam" id="PF17921">
    <property type="entry name" value="Integrase_H2C2"/>
    <property type="match status" value="1"/>
</dbReference>
<reference evidence="4" key="1">
    <citation type="submission" date="2025-08" db="UniProtKB">
        <authorList>
            <consortium name="RefSeq"/>
        </authorList>
    </citation>
    <scope>IDENTIFICATION</scope>
</reference>
<dbReference type="GO" id="GO:0003676">
    <property type="term" value="F:nucleic acid binding"/>
    <property type="evidence" value="ECO:0007669"/>
    <property type="project" value="InterPro"/>
</dbReference>
<dbReference type="PANTHER" id="PTHR47331:SF2">
    <property type="match status" value="1"/>
</dbReference>
<accession>A0A1S3DR63</accession>
<dbReference type="GeneID" id="103523278"/>
<feature type="domain" description="Integrase catalytic" evidence="2">
    <location>
        <begin position="235"/>
        <end position="425"/>
    </location>
</feature>
<evidence type="ECO:0000313" key="4">
    <source>
        <dbReference type="RefSeq" id="XP_008486560.1"/>
    </source>
</evidence>
<gene>
    <name evidence="4" type="primary">LOC103523278</name>
</gene>
<dbReference type="InterPro" id="IPR012337">
    <property type="entry name" value="RNaseH-like_sf"/>
</dbReference>
<dbReference type="PaxDb" id="121845-A0A1S3DR63"/>
<dbReference type="Proteomes" id="UP000079169">
    <property type="component" value="Unplaced"/>
</dbReference>
<dbReference type="InterPro" id="IPR036397">
    <property type="entry name" value="RNaseH_sf"/>
</dbReference>
<dbReference type="STRING" id="121845.A0A1S3DR63"/>
<dbReference type="RefSeq" id="XP_008486560.1">
    <property type="nucleotide sequence ID" value="XM_008488338.1"/>
</dbReference>
<dbReference type="Pfam" id="PF18701">
    <property type="entry name" value="DUF5641"/>
    <property type="match status" value="1"/>
</dbReference>
<protein>
    <submittedName>
        <fullName evidence="4">Uncharacterized protein LOC103523278</fullName>
    </submittedName>
</protein>